<accession>I6T567</accession>
<name>I6T567_SCHJP</name>
<proteinExistence type="predicted"/>
<reference evidence="2" key="1">
    <citation type="journal article" date="2013" name="Genetics">
        <title>Defining the Epigenetic Mechanism of Asymmetric Cell Division of Schizosaccharomyces japonicus Yeast.</title>
        <authorList>
            <person name="Yu C."/>
            <person name="Bonaduce M.J."/>
            <person name="Klar A.J."/>
        </authorList>
    </citation>
    <scope>NUCLEOTIDE SEQUENCE</scope>
    <source>
        <strain evidence="2">SJ4</strain>
    </source>
</reference>
<sequence>MDFEEKIYTLALCIQTVLSSKVTHRKSKKTKSKKNNSQTQLPSKTSTLRSSG</sequence>
<protein>
    <submittedName>
        <fullName evidence="2">Mi</fullName>
    </submittedName>
</protein>
<feature type="region of interest" description="Disordered" evidence="1">
    <location>
        <begin position="23"/>
        <end position="52"/>
    </location>
</feature>
<feature type="compositionally biased region" description="Basic residues" evidence="1">
    <location>
        <begin position="23"/>
        <end position="34"/>
    </location>
</feature>
<organism evidence="2">
    <name type="scientific">Schizosaccharomyces japonicus</name>
    <name type="common">Fission yeast</name>
    <dbReference type="NCBI Taxonomy" id="4897"/>
    <lineage>
        <taxon>Eukaryota</taxon>
        <taxon>Fungi</taxon>
        <taxon>Dikarya</taxon>
        <taxon>Ascomycota</taxon>
        <taxon>Taphrinomycotina</taxon>
        <taxon>Schizosaccharomycetes</taxon>
        <taxon>Schizosaccharomycetales</taxon>
        <taxon>Schizosaccharomycetaceae</taxon>
        <taxon>Schizosaccharomyces</taxon>
    </lineage>
</organism>
<dbReference type="EMBL" id="JQ735908">
    <property type="protein sequence ID" value="AFM85244.1"/>
    <property type="molecule type" value="Genomic_DNA"/>
</dbReference>
<feature type="compositionally biased region" description="Polar residues" evidence="1">
    <location>
        <begin position="38"/>
        <end position="52"/>
    </location>
</feature>
<dbReference type="AlphaFoldDB" id="I6T567"/>
<evidence type="ECO:0000256" key="1">
    <source>
        <dbReference type="SAM" id="MobiDB-lite"/>
    </source>
</evidence>
<evidence type="ECO:0000313" key="2">
    <source>
        <dbReference type="EMBL" id="AFM85244.1"/>
    </source>
</evidence>